<evidence type="ECO:0000256" key="6">
    <source>
        <dbReference type="ARBA" id="ARBA00093790"/>
    </source>
</evidence>
<evidence type="ECO:0000313" key="7">
    <source>
        <dbReference type="EMBL" id="KRM70262.1"/>
    </source>
</evidence>
<keyword evidence="3" id="KW-0255">Endonuclease</keyword>
<sequence length="294" mass="34376">MNEYVPSDFIESTIKKLADTPERLIGVLHANTFELGSITSFGYSRNNSFGNAIEGVFKEIVRSNGWTAEPTKYVLSEYHLNTPLPPGKKSLAVDQVFSHGNTIVFIEQKIRDDHDTSKWRGQWDNFSLKLSALTEIYSEKRVVGVMWMIDDNFRRNEINYQKMIDGLDNDLRSNAILCYGESIDNVFNNIDGQKQAYFRKFFDFLVQWHNENVKVPEMNFDKFPYDSIRAFEKLNERQALNFFGNPDITEQVFPIIFPNRQTLKIYLMILKKIEKPSQKEKRITPLVQKLVEKY</sequence>
<dbReference type="EMBL" id="AYYN01000176">
    <property type="protein sequence ID" value="KRM70262.1"/>
    <property type="molecule type" value="Genomic_DNA"/>
</dbReference>
<proteinExistence type="predicted"/>
<reference evidence="7 8" key="1">
    <citation type="journal article" date="2015" name="Genome Announc.">
        <title>Expanding the biotechnology potential of lactobacilli through comparative genomics of 213 strains and associated genera.</title>
        <authorList>
            <person name="Sun Z."/>
            <person name="Harris H.M."/>
            <person name="McCann A."/>
            <person name="Guo C."/>
            <person name="Argimon S."/>
            <person name="Zhang W."/>
            <person name="Yang X."/>
            <person name="Jeffery I.B."/>
            <person name="Cooney J.C."/>
            <person name="Kagawa T.F."/>
            <person name="Liu W."/>
            <person name="Song Y."/>
            <person name="Salvetti E."/>
            <person name="Wrobel A."/>
            <person name="Rasinkangas P."/>
            <person name="Parkhill J."/>
            <person name="Rea M.C."/>
            <person name="O'Sullivan O."/>
            <person name="Ritari J."/>
            <person name="Douillard F.P."/>
            <person name="Paul Ross R."/>
            <person name="Yang R."/>
            <person name="Briner A.E."/>
            <person name="Felis G.E."/>
            <person name="de Vos W.M."/>
            <person name="Barrangou R."/>
            <person name="Klaenhammer T.R."/>
            <person name="Caufield P.W."/>
            <person name="Cui Y."/>
            <person name="Zhang H."/>
            <person name="O'Toole P.W."/>
        </authorList>
    </citation>
    <scope>NUCLEOTIDE SEQUENCE [LARGE SCALE GENOMIC DNA]</scope>
    <source>
        <strain evidence="7 8">DSM 20452</strain>
    </source>
</reference>
<dbReference type="InterPro" id="IPR019045">
    <property type="entry name" value="Restrct_endonuc_II_HinfI"/>
</dbReference>
<dbReference type="PATRIC" id="fig|1423772.3.peg.1904"/>
<evidence type="ECO:0000256" key="4">
    <source>
        <dbReference type="ARBA" id="ARBA00022801"/>
    </source>
</evidence>
<organism evidence="7 8">
    <name type="scientific">Ligilactobacillus murinus DSM 20452 = NBRC 14221</name>
    <dbReference type="NCBI Taxonomy" id="1423772"/>
    <lineage>
        <taxon>Bacteria</taxon>
        <taxon>Bacillati</taxon>
        <taxon>Bacillota</taxon>
        <taxon>Bacilli</taxon>
        <taxon>Lactobacillales</taxon>
        <taxon>Lactobacillaceae</taxon>
        <taxon>Ligilactobacillus</taxon>
    </lineage>
</organism>
<comment type="caution">
    <text evidence="7">The sequence shown here is derived from an EMBL/GenBank/DDBJ whole genome shotgun (WGS) entry which is preliminary data.</text>
</comment>
<evidence type="ECO:0000256" key="2">
    <source>
        <dbReference type="ARBA" id="ARBA00022747"/>
    </source>
</evidence>
<evidence type="ECO:0000256" key="1">
    <source>
        <dbReference type="ARBA" id="ARBA00022722"/>
    </source>
</evidence>
<dbReference type="Proteomes" id="UP000051612">
    <property type="component" value="Unassembled WGS sequence"/>
</dbReference>
<evidence type="ECO:0000256" key="3">
    <source>
        <dbReference type="ARBA" id="ARBA00022759"/>
    </source>
</evidence>
<keyword evidence="2" id="KW-0680">Restriction system</keyword>
<name>A0A0R2B335_9LACO</name>
<evidence type="ECO:0000256" key="5">
    <source>
        <dbReference type="ARBA" id="ARBA00093760"/>
    </source>
</evidence>
<evidence type="ECO:0000313" key="8">
    <source>
        <dbReference type="Proteomes" id="UP000051612"/>
    </source>
</evidence>
<comment type="catalytic activity">
    <reaction evidence="5">
        <text>Endonucleolytic cleavage of DNA to give specific double-stranded fragments with terminal 5'-phosphates.</text>
        <dbReference type="EC" id="3.1.21.4"/>
    </reaction>
</comment>
<accession>A0A0R2B335</accession>
<dbReference type="Pfam" id="PF09520">
    <property type="entry name" value="RE_TdeIII"/>
    <property type="match status" value="1"/>
</dbReference>
<gene>
    <name evidence="7" type="ORF">FC48_GL001787</name>
</gene>
<keyword evidence="1" id="KW-0540">Nuclease</keyword>
<dbReference type="AlphaFoldDB" id="A0A0R2B335"/>
<keyword evidence="4" id="KW-0378">Hydrolase</keyword>
<protein>
    <recommendedName>
        <fullName evidence="6">type II site-specific deoxyribonuclease</fullName>
        <ecNumber evidence="6">3.1.21.4</ecNumber>
    </recommendedName>
</protein>
<dbReference type="EC" id="3.1.21.4" evidence="6"/>